<organism evidence="2 3">
    <name type="scientific">Fulvivirga sedimenti</name>
    <dbReference type="NCBI Taxonomy" id="2879465"/>
    <lineage>
        <taxon>Bacteria</taxon>
        <taxon>Pseudomonadati</taxon>
        <taxon>Bacteroidota</taxon>
        <taxon>Cytophagia</taxon>
        <taxon>Cytophagales</taxon>
        <taxon>Fulvivirgaceae</taxon>
        <taxon>Fulvivirga</taxon>
    </lineage>
</organism>
<comment type="caution">
    <text evidence="2">The sequence shown here is derived from an EMBL/GenBank/DDBJ whole genome shotgun (WGS) entry which is preliminary data.</text>
</comment>
<evidence type="ECO:0000313" key="3">
    <source>
        <dbReference type="Proteomes" id="UP001139409"/>
    </source>
</evidence>
<protein>
    <submittedName>
        <fullName evidence="2">Uncharacterized protein</fullName>
    </submittedName>
</protein>
<keyword evidence="1" id="KW-0732">Signal</keyword>
<reference evidence="2" key="1">
    <citation type="submission" date="2021-09" db="EMBL/GenBank/DDBJ databases">
        <title>Fulvivirga sp. isolated from coastal sediment.</title>
        <authorList>
            <person name="Yu H."/>
        </authorList>
    </citation>
    <scope>NUCLEOTIDE SEQUENCE</scope>
    <source>
        <strain evidence="2">1062</strain>
    </source>
</reference>
<name>A0A9X1HNA7_9BACT</name>
<gene>
    <name evidence="2" type="ORF">LDX50_02605</name>
</gene>
<accession>A0A9X1HNA7</accession>
<feature type="chain" id="PRO_5040906297" evidence="1">
    <location>
        <begin position="20"/>
        <end position="214"/>
    </location>
</feature>
<evidence type="ECO:0000256" key="1">
    <source>
        <dbReference type="SAM" id="SignalP"/>
    </source>
</evidence>
<feature type="signal peptide" evidence="1">
    <location>
        <begin position="1"/>
        <end position="19"/>
    </location>
</feature>
<dbReference type="RefSeq" id="WP_225696848.1">
    <property type="nucleotide sequence ID" value="NZ_JAIXNE010000001.1"/>
</dbReference>
<dbReference type="AlphaFoldDB" id="A0A9X1HNA7"/>
<evidence type="ECO:0000313" key="2">
    <source>
        <dbReference type="EMBL" id="MCA6073737.1"/>
    </source>
</evidence>
<dbReference type="EMBL" id="JAIXNE010000001">
    <property type="protein sequence ID" value="MCA6073737.1"/>
    <property type="molecule type" value="Genomic_DNA"/>
</dbReference>
<sequence length="214" mass="24753">MYRKIICVLFLYIPIASYCQTGNYSAEIPPNAVFVSGVVKLNDATPKPAMLFFSRTEQRLYVLKEDKVSKYSASEVASFLLQTDRGTVHEQEKLFISWKFKRDWPSYEKMTFFEVLGDFHRCALVAADRYPRVTDAYPDSSEVFVAQITQGISYYIILPGGKVVPYERNTIDHYLEIILESDYSDVMRYAFENGLRSTRLEDLITILRFAAQLQ</sequence>
<proteinExistence type="predicted"/>
<dbReference type="Proteomes" id="UP001139409">
    <property type="component" value="Unassembled WGS sequence"/>
</dbReference>
<keyword evidence="3" id="KW-1185">Reference proteome</keyword>